<dbReference type="KEGG" id="fsu:Fisuc_2746"/>
<evidence type="ECO:0000313" key="4">
    <source>
        <dbReference type="EMBL" id="ADL24688.1"/>
    </source>
</evidence>
<sequence>MKIKLLTMSCISGLSLAMFAGCSDSNPAIGDFYNAGEGITSSDSQTGTETGATENPASSGSENQTVPTSNTSVSSDSGSGISSNSNVANSSDSGLNASSNSNVSVSSSSANTPASSANNGTSSAVTASSSSVAPAVNSSSSTIPSVQSSSSTPATQSSSSSPVQQVISNGETPVITYAASGATVANTNNCVTATGGTVTITCGGEYDFSGSYSGSDAQILVNTAKTDSSVYLNMKGLTLTNTADAPIYVQKASKAFVVAKNGTTNTFTDGSSRTKTYNYTNDSGEAKTDTTGACIYAKDDLTIKGEGTLIVKANYNNGIHTSNDLKVKNGLITVNAKNNGLKGKGSVEISGGTINITTTEGDGIKSDTEDATDLANGKGSIEITGGTITVTSAFDGITAANAVVVANGESKSPNIKITTGGGQSCLSLNTSSSGGFGGGGFPGGMGGGSSCSPSESMKGIKGDSSITISGGVIDINSRDDGIHSGGTITLSGGTMTIATDDDGVHAEKALYVKDNANVSVTIAYEGMESPDMNFEGGITSVITTDDGWNAAGGTSTTSTGNTSRGGWGGAGGGMGGSTGNLKVSGGYHYVYVGTGDTDGIDSNGGISITGGVIIVECRMNGGMGGMVDSDGTTSITGGKLLGFGTNNSEEGTQYSVNFDTNSYYGTSDIAFKPSFSGSKMVSSVGKPGVVSSVSGMTKTCFGNSTDRCVYTK</sequence>
<reference evidence="3 6" key="1">
    <citation type="submission" date="2009-10" db="EMBL/GenBank/DDBJ databases">
        <title>Complete sequence of Fibrobacter succinogenes subsp. succinogenes S85.</title>
        <authorList>
            <consortium name="US DOE Joint Genome Institute"/>
            <person name="Lucas S."/>
            <person name="Copeland A."/>
            <person name="Lapidus A."/>
            <person name="Glavina del Rio T."/>
            <person name="Tice H."/>
            <person name="Bruce D."/>
            <person name="Goodwin L."/>
            <person name="Pitluck S."/>
            <person name="Chertkov O."/>
            <person name="Detter J.C."/>
            <person name="Han C."/>
            <person name="Tapia R."/>
            <person name="Larimer F."/>
            <person name="Land M."/>
            <person name="Hauser L."/>
            <person name="Kyrpides N."/>
            <person name="Mikhailova N."/>
            <person name="Weimer P.J."/>
            <person name="Stevenson D.M."/>
            <person name="Boyum J."/>
            <person name="Brumm P.I."/>
            <person name="Mead D."/>
        </authorList>
    </citation>
    <scope>NUCLEOTIDE SEQUENCE [LARGE SCALE GENOMIC DNA]</scope>
    <source>
        <strain evidence="6">ATCC 19169 / S85</strain>
        <strain evidence="3">S85</strain>
    </source>
</reference>
<organism evidence="4 5">
    <name type="scientific">Fibrobacter succinogenes (strain ATCC 19169 / S85)</name>
    <dbReference type="NCBI Taxonomy" id="59374"/>
    <lineage>
        <taxon>Bacteria</taxon>
        <taxon>Pseudomonadati</taxon>
        <taxon>Fibrobacterota</taxon>
        <taxon>Fibrobacteria</taxon>
        <taxon>Fibrobacterales</taxon>
        <taxon>Fibrobacteraceae</taxon>
        <taxon>Fibrobacter</taxon>
    </lineage>
</organism>
<dbReference type="EMBL" id="CP001792">
    <property type="protein sequence ID" value="ACX76329.1"/>
    <property type="molecule type" value="Genomic_DNA"/>
</dbReference>
<dbReference type="RefSeq" id="WP_014547337.1">
    <property type="nucleotide sequence ID" value="NC_013410.1"/>
</dbReference>
<evidence type="ECO:0000256" key="2">
    <source>
        <dbReference type="SAM" id="SignalP"/>
    </source>
</evidence>
<evidence type="ECO:0000256" key="1">
    <source>
        <dbReference type="SAM" id="MobiDB-lite"/>
    </source>
</evidence>
<dbReference type="STRING" id="59374.FSU_3317"/>
<reference evidence="5" key="2">
    <citation type="submission" date="2010-08" db="EMBL/GenBank/DDBJ databases">
        <title>Complete sequence of Fibrobacter succinogenes subsp. succinogenes S85.</title>
        <authorList>
            <person name="Durkin A.S."/>
            <person name="Nelson K.E."/>
            <person name="Morrison M."/>
            <person name="Forsberg C.W."/>
            <person name="Wilson D.B."/>
            <person name="Russell J.B."/>
            <person name="Cann I.K.O."/>
            <person name="Mackie R.I."/>
            <person name="White B.A."/>
        </authorList>
    </citation>
    <scope>NUCLEOTIDE SEQUENCE [LARGE SCALE GENOMIC DNA]</scope>
    <source>
        <strain evidence="5">ATCC 19169 / S85</strain>
    </source>
</reference>
<name>C9RN77_FIBSS</name>
<feature type="signal peptide" evidence="2">
    <location>
        <begin position="1"/>
        <end position="20"/>
    </location>
</feature>
<dbReference type="Proteomes" id="UP000001497">
    <property type="component" value="Chromosome"/>
</dbReference>
<gene>
    <name evidence="3" type="ordered locus">Fisuc_2746</name>
    <name evidence="4" type="ordered locus">FSU_3317</name>
</gene>
<dbReference type="EMBL" id="CP002158">
    <property type="protein sequence ID" value="ADL24688.1"/>
    <property type="molecule type" value="Genomic_DNA"/>
</dbReference>
<dbReference type="Pfam" id="PF14262">
    <property type="entry name" value="Cthe_2159"/>
    <property type="match status" value="1"/>
</dbReference>
<keyword evidence="2" id="KW-0732">Signal</keyword>
<keyword evidence="4" id="KW-0449">Lipoprotein</keyword>
<reference evidence="4" key="3">
    <citation type="submission" date="2010-08" db="EMBL/GenBank/DDBJ databases">
        <authorList>
            <person name="Durkin A.S."/>
            <person name="Nelson K.E."/>
            <person name="Morrison M."/>
            <person name="Forsberg C.W."/>
            <person name="Wilson D.B."/>
            <person name="Russell J.B."/>
            <person name="Cann I.K.O."/>
            <person name="Mackie R.I."/>
            <person name="White B.A."/>
        </authorList>
    </citation>
    <scope>NUCLEOTIDE SEQUENCE</scope>
    <source>
        <strain evidence="4">S85</strain>
    </source>
</reference>
<evidence type="ECO:0000313" key="3">
    <source>
        <dbReference type="EMBL" id="ACX76329.1"/>
    </source>
</evidence>
<feature type="region of interest" description="Disordered" evidence="1">
    <location>
        <begin position="40"/>
        <end position="166"/>
    </location>
</feature>
<accession>C9RN77</accession>
<dbReference type="AlphaFoldDB" id="C9RN77"/>
<dbReference type="PROSITE" id="PS51257">
    <property type="entry name" value="PROKAR_LIPOPROTEIN"/>
    <property type="match status" value="1"/>
</dbReference>
<dbReference type="InterPro" id="IPR025584">
    <property type="entry name" value="Cthe_2159"/>
</dbReference>
<dbReference type="PATRIC" id="fig|59374.8.peg.3170"/>
<proteinExistence type="predicted"/>
<dbReference type="eggNOG" id="ENOG502Z8AD">
    <property type="taxonomic scope" value="Bacteria"/>
</dbReference>
<feature type="compositionally biased region" description="Low complexity" evidence="1">
    <location>
        <begin position="68"/>
        <end position="166"/>
    </location>
</feature>
<dbReference type="OrthoDB" id="9760201at2"/>
<dbReference type="HOGENOM" id="CLU_420784_0_0_0"/>
<evidence type="ECO:0000313" key="6">
    <source>
        <dbReference type="Proteomes" id="UP000001497"/>
    </source>
</evidence>
<evidence type="ECO:0000313" key="5">
    <source>
        <dbReference type="Proteomes" id="UP000000517"/>
    </source>
</evidence>
<dbReference type="KEGG" id="fsc:FSU_3317"/>
<keyword evidence="6" id="KW-1185">Reference proteome</keyword>
<dbReference type="Proteomes" id="UP000000517">
    <property type="component" value="Chromosome"/>
</dbReference>
<feature type="compositionally biased region" description="Polar residues" evidence="1">
    <location>
        <begin position="40"/>
        <end position="67"/>
    </location>
</feature>
<feature type="chain" id="PRO_5003000281" evidence="2">
    <location>
        <begin position="21"/>
        <end position="712"/>
    </location>
</feature>
<protein>
    <submittedName>
        <fullName evidence="4">Putative lipoprotein</fullName>
    </submittedName>
</protein>